<proteinExistence type="predicted"/>
<evidence type="ECO:0000313" key="2">
    <source>
        <dbReference type="Proteomes" id="UP000194236"/>
    </source>
</evidence>
<dbReference type="AlphaFoldDB" id="A0A1Y3AQZ2"/>
<gene>
    <name evidence="1" type="ORF">BLA29_008807</name>
</gene>
<evidence type="ECO:0000313" key="1">
    <source>
        <dbReference type="EMBL" id="OTF70053.1"/>
    </source>
</evidence>
<dbReference type="EMBL" id="MUJZ01067532">
    <property type="protein sequence ID" value="OTF70053.1"/>
    <property type="molecule type" value="Genomic_DNA"/>
</dbReference>
<keyword evidence="2" id="KW-1185">Reference proteome</keyword>
<accession>A0A1Y3AQZ2</accession>
<name>A0A1Y3AQZ2_EURMA</name>
<organism evidence="1 2">
    <name type="scientific">Euroglyphus maynei</name>
    <name type="common">Mayne's house dust mite</name>
    <dbReference type="NCBI Taxonomy" id="6958"/>
    <lineage>
        <taxon>Eukaryota</taxon>
        <taxon>Metazoa</taxon>
        <taxon>Ecdysozoa</taxon>
        <taxon>Arthropoda</taxon>
        <taxon>Chelicerata</taxon>
        <taxon>Arachnida</taxon>
        <taxon>Acari</taxon>
        <taxon>Acariformes</taxon>
        <taxon>Sarcoptiformes</taxon>
        <taxon>Astigmata</taxon>
        <taxon>Psoroptidia</taxon>
        <taxon>Analgoidea</taxon>
        <taxon>Pyroglyphidae</taxon>
        <taxon>Pyroglyphinae</taxon>
        <taxon>Euroglyphus</taxon>
    </lineage>
</organism>
<reference evidence="1 2" key="1">
    <citation type="submission" date="2017-03" db="EMBL/GenBank/DDBJ databases">
        <title>Genome Survey of Euroglyphus maynei.</title>
        <authorList>
            <person name="Arlian L.G."/>
            <person name="Morgan M.S."/>
            <person name="Rider S.D."/>
        </authorList>
    </citation>
    <scope>NUCLEOTIDE SEQUENCE [LARGE SCALE GENOMIC DNA]</scope>
    <source>
        <strain evidence="1">Arlian Lab</strain>
        <tissue evidence="1">Whole body</tissue>
    </source>
</reference>
<dbReference type="Proteomes" id="UP000194236">
    <property type="component" value="Unassembled WGS sequence"/>
</dbReference>
<comment type="caution">
    <text evidence="1">The sequence shown here is derived from an EMBL/GenBank/DDBJ whole genome shotgun (WGS) entry which is preliminary data.</text>
</comment>
<dbReference type="OrthoDB" id="6504100at2759"/>
<sequence>MKSTNNSKNNTSRSMAFTEHGAYMRIFRICFVEFQSSPSSLPLINNLGNRLFTPTKRTDTITDIIQRLHDWIKHYTEKRQKTIDDNNDSNESITASMNEPILSAETVEIFMKDLPKNRTDIERAANDDTFLIPLQI</sequence>
<protein>
    <submittedName>
        <fullName evidence="1">Uncharacterized protein</fullName>
    </submittedName>
</protein>